<feature type="chain" id="PRO_5047316973" evidence="1">
    <location>
        <begin position="17"/>
        <end position="48"/>
    </location>
</feature>
<proteinExistence type="predicted"/>
<feature type="signal peptide" evidence="1">
    <location>
        <begin position="1"/>
        <end position="16"/>
    </location>
</feature>
<sequence length="48" mass="5366">MNRLLVLLAMALPALASELGGQAHRCAWHGLPRQMRADREDKTERKPG</sequence>
<protein>
    <submittedName>
        <fullName evidence="2">MarR family transcriptional regulator</fullName>
    </submittedName>
</protein>
<organism evidence="2 3">
    <name type="scientific">Cupriavidus malaysiensis</name>
    <dbReference type="NCBI Taxonomy" id="367825"/>
    <lineage>
        <taxon>Bacteria</taxon>
        <taxon>Pseudomonadati</taxon>
        <taxon>Pseudomonadota</taxon>
        <taxon>Betaproteobacteria</taxon>
        <taxon>Burkholderiales</taxon>
        <taxon>Burkholderiaceae</taxon>
        <taxon>Cupriavidus</taxon>
    </lineage>
</organism>
<evidence type="ECO:0000313" key="2">
    <source>
        <dbReference type="EMBL" id="AOZ11007.1"/>
    </source>
</evidence>
<gene>
    <name evidence="2" type="ORF">BKK80_32435</name>
</gene>
<reference evidence="2 3" key="1">
    <citation type="submission" date="2016-10" db="EMBL/GenBank/DDBJ databases">
        <title>Complete genome sequences of three Cupriavidus strains isolated from various Malaysian environments.</title>
        <authorList>
            <person name="Abdullah A.A.-A."/>
            <person name="Shafie N.A.H."/>
            <person name="Lau N.S."/>
        </authorList>
    </citation>
    <scope>NUCLEOTIDE SEQUENCE [LARGE SCALE GENOMIC DNA]</scope>
    <source>
        <strain evidence="2 3">USMAA1020</strain>
    </source>
</reference>
<keyword evidence="1" id="KW-0732">Signal</keyword>
<evidence type="ECO:0000256" key="1">
    <source>
        <dbReference type="SAM" id="SignalP"/>
    </source>
</evidence>
<evidence type="ECO:0000313" key="3">
    <source>
        <dbReference type="Proteomes" id="UP000177515"/>
    </source>
</evidence>
<accession>A0ABN4TUS6</accession>
<keyword evidence="3" id="KW-1185">Reference proteome</keyword>
<dbReference type="Proteomes" id="UP000177515">
    <property type="component" value="Chromosome 2"/>
</dbReference>
<name>A0ABN4TUS6_9BURK</name>
<dbReference type="EMBL" id="CP017755">
    <property type="protein sequence ID" value="AOZ11007.1"/>
    <property type="molecule type" value="Genomic_DNA"/>
</dbReference>